<gene>
    <name evidence="1" type="ORF">RJT34_18762</name>
</gene>
<dbReference type="AlphaFoldDB" id="A0AAN9PEB1"/>
<reference evidence="1 2" key="1">
    <citation type="submission" date="2024-01" db="EMBL/GenBank/DDBJ databases">
        <title>The genomes of 5 underutilized Papilionoideae crops provide insights into root nodulation and disease resistance.</title>
        <authorList>
            <person name="Yuan L."/>
        </authorList>
    </citation>
    <scope>NUCLEOTIDE SEQUENCE [LARGE SCALE GENOMIC DNA]</scope>
    <source>
        <strain evidence="1">LY-2023</strain>
        <tissue evidence="1">Leaf</tissue>
    </source>
</reference>
<dbReference type="Proteomes" id="UP001359559">
    <property type="component" value="Unassembled WGS sequence"/>
</dbReference>
<accession>A0AAN9PEB1</accession>
<evidence type="ECO:0000313" key="2">
    <source>
        <dbReference type="Proteomes" id="UP001359559"/>
    </source>
</evidence>
<sequence length="131" mass="14343">MGDASREGKGAGVERSSEKLGIVFVQLKNKLVAIDLAKHCLNNSPPPILAVDYRVDHEFPFCMSSFRLDDKFFLVGGGALLRGTLNLTPTVSTNSSLLLPTTMKEEKEKEKWSSQATLSYDLPPFSTAPNL</sequence>
<name>A0AAN9PEB1_CLITE</name>
<protein>
    <submittedName>
        <fullName evidence="1">Uncharacterized protein</fullName>
    </submittedName>
</protein>
<keyword evidence="2" id="KW-1185">Reference proteome</keyword>
<comment type="caution">
    <text evidence="1">The sequence shown here is derived from an EMBL/GenBank/DDBJ whole genome shotgun (WGS) entry which is preliminary data.</text>
</comment>
<organism evidence="1 2">
    <name type="scientific">Clitoria ternatea</name>
    <name type="common">Butterfly pea</name>
    <dbReference type="NCBI Taxonomy" id="43366"/>
    <lineage>
        <taxon>Eukaryota</taxon>
        <taxon>Viridiplantae</taxon>
        <taxon>Streptophyta</taxon>
        <taxon>Embryophyta</taxon>
        <taxon>Tracheophyta</taxon>
        <taxon>Spermatophyta</taxon>
        <taxon>Magnoliopsida</taxon>
        <taxon>eudicotyledons</taxon>
        <taxon>Gunneridae</taxon>
        <taxon>Pentapetalae</taxon>
        <taxon>rosids</taxon>
        <taxon>fabids</taxon>
        <taxon>Fabales</taxon>
        <taxon>Fabaceae</taxon>
        <taxon>Papilionoideae</taxon>
        <taxon>50 kb inversion clade</taxon>
        <taxon>NPAAA clade</taxon>
        <taxon>indigoferoid/millettioid clade</taxon>
        <taxon>Phaseoleae</taxon>
        <taxon>Clitoria</taxon>
    </lineage>
</organism>
<evidence type="ECO:0000313" key="1">
    <source>
        <dbReference type="EMBL" id="KAK7295850.1"/>
    </source>
</evidence>
<dbReference type="EMBL" id="JAYKXN010000004">
    <property type="protein sequence ID" value="KAK7295850.1"/>
    <property type="molecule type" value="Genomic_DNA"/>
</dbReference>
<proteinExistence type="predicted"/>